<dbReference type="Proteomes" id="UP001589867">
    <property type="component" value="Unassembled WGS sequence"/>
</dbReference>
<evidence type="ECO:0008006" key="3">
    <source>
        <dbReference type="Google" id="ProtNLM"/>
    </source>
</evidence>
<gene>
    <name evidence="1" type="ORF">ACFFIA_02735</name>
</gene>
<sequence>MTIPFNSDAHEAAVTAAAQRITAYAERNGIQLTPDQCHDLAETLMSHYQSFLAGVRYATERPSQVDQ</sequence>
<accession>A0ABV6LWD8</accession>
<protein>
    <recommendedName>
        <fullName evidence="3">Centromere-binding protein ParB C-terminal domain-containing protein</fullName>
    </recommendedName>
</protein>
<evidence type="ECO:0000313" key="1">
    <source>
        <dbReference type="EMBL" id="MFC0526574.1"/>
    </source>
</evidence>
<dbReference type="RefSeq" id="WP_377244706.1">
    <property type="nucleotide sequence ID" value="NZ_JBHLUH010000004.1"/>
</dbReference>
<organism evidence="1 2">
    <name type="scientific">Phytohabitans kaempferiae</name>
    <dbReference type="NCBI Taxonomy" id="1620943"/>
    <lineage>
        <taxon>Bacteria</taxon>
        <taxon>Bacillati</taxon>
        <taxon>Actinomycetota</taxon>
        <taxon>Actinomycetes</taxon>
        <taxon>Micromonosporales</taxon>
        <taxon>Micromonosporaceae</taxon>
    </lineage>
</organism>
<dbReference type="EMBL" id="JBHLUH010000004">
    <property type="protein sequence ID" value="MFC0526574.1"/>
    <property type="molecule type" value="Genomic_DNA"/>
</dbReference>
<evidence type="ECO:0000313" key="2">
    <source>
        <dbReference type="Proteomes" id="UP001589867"/>
    </source>
</evidence>
<keyword evidence="2" id="KW-1185">Reference proteome</keyword>
<comment type="caution">
    <text evidence="1">The sequence shown here is derived from an EMBL/GenBank/DDBJ whole genome shotgun (WGS) entry which is preliminary data.</text>
</comment>
<reference evidence="1 2" key="1">
    <citation type="submission" date="2024-09" db="EMBL/GenBank/DDBJ databases">
        <authorList>
            <person name="Sun Q."/>
            <person name="Mori K."/>
        </authorList>
    </citation>
    <scope>NUCLEOTIDE SEQUENCE [LARGE SCALE GENOMIC DNA]</scope>
    <source>
        <strain evidence="1 2">TBRC 3947</strain>
    </source>
</reference>
<name>A0ABV6LWD8_9ACTN</name>
<proteinExistence type="predicted"/>